<evidence type="ECO:0000313" key="1">
    <source>
        <dbReference type="EMBL" id="KAK7401048.1"/>
    </source>
</evidence>
<proteinExistence type="predicted"/>
<comment type="caution">
    <text evidence="1">The sequence shown here is derived from an EMBL/GenBank/DDBJ whole genome shotgun (WGS) entry which is preliminary data.</text>
</comment>
<gene>
    <name evidence="1" type="ORF">VNO78_12360</name>
</gene>
<accession>A0AAN9XNW9</accession>
<dbReference type="EMBL" id="JAYMYS010000003">
    <property type="protein sequence ID" value="KAK7401048.1"/>
    <property type="molecule type" value="Genomic_DNA"/>
</dbReference>
<dbReference type="AlphaFoldDB" id="A0AAN9XNW9"/>
<evidence type="ECO:0000313" key="2">
    <source>
        <dbReference type="Proteomes" id="UP001386955"/>
    </source>
</evidence>
<reference evidence="1 2" key="1">
    <citation type="submission" date="2024-01" db="EMBL/GenBank/DDBJ databases">
        <title>The genomes of 5 underutilized Papilionoideae crops provide insights into root nodulation and disease resistanc.</title>
        <authorList>
            <person name="Jiang F."/>
        </authorList>
    </citation>
    <scope>NUCLEOTIDE SEQUENCE [LARGE SCALE GENOMIC DNA]</scope>
    <source>
        <strain evidence="1">DUOXIRENSHENG_FW03</strain>
        <tissue evidence="1">Leaves</tissue>
    </source>
</reference>
<dbReference type="Proteomes" id="UP001386955">
    <property type="component" value="Unassembled WGS sequence"/>
</dbReference>
<name>A0AAN9XNW9_PSOTE</name>
<organism evidence="1 2">
    <name type="scientific">Psophocarpus tetragonolobus</name>
    <name type="common">Winged bean</name>
    <name type="synonym">Dolichos tetragonolobus</name>
    <dbReference type="NCBI Taxonomy" id="3891"/>
    <lineage>
        <taxon>Eukaryota</taxon>
        <taxon>Viridiplantae</taxon>
        <taxon>Streptophyta</taxon>
        <taxon>Embryophyta</taxon>
        <taxon>Tracheophyta</taxon>
        <taxon>Spermatophyta</taxon>
        <taxon>Magnoliopsida</taxon>
        <taxon>eudicotyledons</taxon>
        <taxon>Gunneridae</taxon>
        <taxon>Pentapetalae</taxon>
        <taxon>rosids</taxon>
        <taxon>fabids</taxon>
        <taxon>Fabales</taxon>
        <taxon>Fabaceae</taxon>
        <taxon>Papilionoideae</taxon>
        <taxon>50 kb inversion clade</taxon>
        <taxon>NPAAA clade</taxon>
        <taxon>indigoferoid/millettioid clade</taxon>
        <taxon>Phaseoleae</taxon>
        <taxon>Psophocarpus</taxon>
    </lineage>
</organism>
<sequence>MSVDSPDANCGAFDFDMDLPTTTRCWSDDVYFTIPPYISIESGVYCNGAIHWYHRMAENLIDVLELKEDYSDWSVFFRIDLHPLAVFTFPEMNMHWEKWIRLFRVFCIVREAREEDSLLVINIEKRVFSYKLVDPTLIELSQCQSIINAHADHYPPHVGTHFQFPLFQYNEYLSGLRDITF</sequence>
<keyword evidence="2" id="KW-1185">Reference proteome</keyword>
<protein>
    <submittedName>
        <fullName evidence="1">Uncharacterized protein</fullName>
    </submittedName>
</protein>